<proteinExistence type="predicted"/>
<keyword evidence="1" id="KW-1133">Transmembrane helix</keyword>
<keyword evidence="1" id="KW-0472">Membrane</keyword>
<dbReference type="KEGG" id="peh:Spb1_35910"/>
<gene>
    <name evidence="2" type="ORF">Spb1_35910</name>
</gene>
<dbReference type="EMBL" id="CP036299">
    <property type="protein sequence ID" value="QDV31646.1"/>
    <property type="molecule type" value="Genomic_DNA"/>
</dbReference>
<reference evidence="2 3" key="1">
    <citation type="submission" date="2019-02" db="EMBL/GenBank/DDBJ databases">
        <title>Deep-cultivation of Planctomycetes and their phenomic and genomic characterization uncovers novel biology.</title>
        <authorList>
            <person name="Wiegand S."/>
            <person name="Jogler M."/>
            <person name="Boedeker C."/>
            <person name="Pinto D."/>
            <person name="Vollmers J."/>
            <person name="Rivas-Marin E."/>
            <person name="Kohn T."/>
            <person name="Peeters S.H."/>
            <person name="Heuer A."/>
            <person name="Rast P."/>
            <person name="Oberbeckmann S."/>
            <person name="Bunk B."/>
            <person name="Jeske O."/>
            <person name="Meyerdierks A."/>
            <person name="Storesund J.E."/>
            <person name="Kallscheuer N."/>
            <person name="Luecker S."/>
            <person name="Lage O.M."/>
            <person name="Pohl T."/>
            <person name="Merkel B.J."/>
            <person name="Hornburger P."/>
            <person name="Mueller R.-W."/>
            <person name="Bruemmer F."/>
            <person name="Labrenz M."/>
            <person name="Spormann A.M."/>
            <person name="Op den Camp H."/>
            <person name="Overmann J."/>
            <person name="Amann R."/>
            <person name="Jetten M.S.M."/>
            <person name="Mascher T."/>
            <person name="Medema M.H."/>
            <person name="Devos D.P."/>
            <person name="Kaster A.-K."/>
            <person name="Ovreas L."/>
            <person name="Rohde M."/>
            <person name="Galperin M.Y."/>
            <person name="Jogler C."/>
        </authorList>
    </citation>
    <scope>NUCLEOTIDE SEQUENCE [LARGE SCALE GENOMIC DNA]</scope>
    <source>
        <strain evidence="2 3">Spb1</strain>
    </source>
</reference>
<dbReference type="AlphaFoldDB" id="A0A518GSU3"/>
<feature type="transmembrane region" description="Helical" evidence="1">
    <location>
        <begin position="117"/>
        <end position="136"/>
    </location>
</feature>
<dbReference type="Proteomes" id="UP000315349">
    <property type="component" value="Chromosome"/>
</dbReference>
<sequence length="151" mass="17532">MERAVVNGKPCLYRCFTKATISTGDQRQYGPRWVTARRALLRVFDDRLECGNWMIPYGEVTDAVLYSFRSSFFRIPGYILTVTTPEKTYHFGLNGWGKFWKGELPFPVRRERGQLKFTWFSIAVRVLLLAYLLYAMGTWLSTLGWETPSAP</sequence>
<name>A0A518GSU3_9PLAN</name>
<keyword evidence="3" id="KW-1185">Reference proteome</keyword>
<evidence type="ECO:0000313" key="3">
    <source>
        <dbReference type="Proteomes" id="UP000315349"/>
    </source>
</evidence>
<evidence type="ECO:0000313" key="2">
    <source>
        <dbReference type="EMBL" id="QDV31646.1"/>
    </source>
</evidence>
<accession>A0A518GSU3</accession>
<evidence type="ECO:0000256" key="1">
    <source>
        <dbReference type="SAM" id="Phobius"/>
    </source>
</evidence>
<protein>
    <submittedName>
        <fullName evidence="2">Uncharacterized protein</fullName>
    </submittedName>
</protein>
<keyword evidence="1" id="KW-0812">Transmembrane</keyword>
<organism evidence="2 3">
    <name type="scientific">Planctopirus ephydatiae</name>
    <dbReference type="NCBI Taxonomy" id="2528019"/>
    <lineage>
        <taxon>Bacteria</taxon>
        <taxon>Pseudomonadati</taxon>
        <taxon>Planctomycetota</taxon>
        <taxon>Planctomycetia</taxon>
        <taxon>Planctomycetales</taxon>
        <taxon>Planctomycetaceae</taxon>
        <taxon>Planctopirus</taxon>
    </lineage>
</organism>